<evidence type="ECO:0000313" key="2">
    <source>
        <dbReference type="Proteomes" id="UP000005239"/>
    </source>
</evidence>
<reference evidence="2" key="1">
    <citation type="journal article" date="2008" name="Nat. Genet.">
        <title>The Pristionchus pacificus genome provides a unique perspective on nematode lifestyle and parasitism.</title>
        <authorList>
            <person name="Dieterich C."/>
            <person name="Clifton S.W."/>
            <person name="Schuster L.N."/>
            <person name="Chinwalla A."/>
            <person name="Delehaunty K."/>
            <person name="Dinkelacker I."/>
            <person name="Fulton L."/>
            <person name="Fulton R."/>
            <person name="Godfrey J."/>
            <person name="Minx P."/>
            <person name="Mitreva M."/>
            <person name="Roeseler W."/>
            <person name="Tian H."/>
            <person name="Witte H."/>
            <person name="Yang S.P."/>
            <person name="Wilson R.K."/>
            <person name="Sommer R.J."/>
        </authorList>
    </citation>
    <scope>NUCLEOTIDE SEQUENCE [LARGE SCALE GENOMIC DNA]</scope>
    <source>
        <strain evidence="2">PS312</strain>
    </source>
</reference>
<organism evidence="1 2">
    <name type="scientific">Pristionchus pacificus</name>
    <name type="common">Parasitic nematode worm</name>
    <dbReference type="NCBI Taxonomy" id="54126"/>
    <lineage>
        <taxon>Eukaryota</taxon>
        <taxon>Metazoa</taxon>
        <taxon>Ecdysozoa</taxon>
        <taxon>Nematoda</taxon>
        <taxon>Chromadorea</taxon>
        <taxon>Rhabditida</taxon>
        <taxon>Rhabditina</taxon>
        <taxon>Diplogasteromorpha</taxon>
        <taxon>Diplogasteroidea</taxon>
        <taxon>Neodiplogasteridae</taxon>
        <taxon>Pristionchus</taxon>
    </lineage>
</organism>
<evidence type="ECO:0000313" key="1">
    <source>
        <dbReference type="EnsemblMetazoa" id="PPA45946.1"/>
    </source>
</evidence>
<keyword evidence="2" id="KW-1185">Reference proteome</keyword>
<accession>A0A2A6D214</accession>
<accession>A0A8R1V6Q0</accession>
<sequence>MPATSNPAKSSETAREALHHRIFDRSVHLKGSLLRCTKKEAEQLMVKLLTMPKKRKKSMKKCA</sequence>
<reference evidence="1" key="2">
    <citation type="submission" date="2022-06" db="UniProtKB">
        <authorList>
            <consortium name="EnsemblMetazoa"/>
        </authorList>
    </citation>
    <scope>IDENTIFICATION</scope>
    <source>
        <strain evidence="1">PS312</strain>
    </source>
</reference>
<dbReference type="EnsemblMetazoa" id="PPA45946.1">
    <property type="protein sequence ID" value="PPA45946.1"/>
    <property type="gene ID" value="WBGene00284315"/>
</dbReference>
<proteinExistence type="predicted"/>
<dbReference type="Proteomes" id="UP000005239">
    <property type="component" value="Unassembled WGS sequence"/>
</dbReference>
<protein>
    <submittedName>
        <fullName evidence="1">Uncharacterized protein</fullName>
    </submittedName>
</protein>
<name>A0A2A6D214_PRIPA</name>
<dbReference type="AlphaFoldDB" id="A0A2A6D214"/>
<gene>
    <name evidence="1" type="primary">WBGene00284315</name>
</gene>